<name>A0A6C2YRH5_9BACT</name>
<reference evidence="3" key="1">
    <citation type="submission" date="2019-04" db="EMBL/GenBank/DDBJ databases">
        <authorList>
            <consortium name="Science for Life Laboratories"/>
        </authorList>
    </citation>
    <scope>NUCLEOTIDE SEQUENCE</scope>
    <source>
        <strain evidence="3">MBLW1</strain>
    </source>
</reference>
<dbReference type="Proteomes" id="UP000464378">
    <property type="component" value="Chromosome"/>
</dbReference>
<keyword evidence="2" id="KW-0472">Membrane</keyword>
<protein>
    <submittedName>
        <fullName evidence="3">: zinc_ribbon_5: DUF3133</fullName>
    </submittedName>
</protein>
<sequence>MAIKVTCPECEAVLKLPDDLPVGKKIRCPECSAVFVPKLAGAAKPKAKPVAVPPPPPPPPPVNSGSDEDDLNPYGVETEQELTESEKKAKAIHFGELRDKYPKSKRGPAIAKLVKPANYLVGAGMLVGLAAVVGFIWMMFPLVFNEGKAVSDEKMKQQLLYMGGFVLVGGYGALICLGASKMQNLESYPWAMAGGVLATPLLVGLMAVIVLRDPEVRAGFQEAPPPK</sequence>
<evidence type="ECO:0000256" key="1">
    <source>
        <dbReference type="SAM" id="MobiDB-lite"/>
    </source>
</evidence>
<gene>
    <name evidence="3" type="ORF">GMBLW1_03750</name>
</gene>
<dbReference type="InParanoid" id="A0A6C2YRH5"/>
<dbReference type="AlphaFoldDB" id="A0A6C2YRH5"/>
<dbReference type="KEGG" id="tim:GMBLW1_03750"/>
<keyword evidence="2" id="KW-0812">Transmembrane</keyword>
<evidence type="ECO:0000313" key="3">
    <source>
        <dbReference type="EMBL" id="VIP03585.1"/>
    </source>
</evidence>
<proteinExistence type="predicted"/>
<dbReference type="EMBL" id="LR593887">
    <property type="protein sequence ID" value="VTS04538.1"/>
    <property type="molecule type" value="Genomic_DNA"/>
</dbReference>
<accession>A0A6C2YRH5</accession>
<feature type="transmembrane region" description="Helical" evidence="2">
    <location>
        <begin position="190"/>
        <end position="211"/>
    </location>
</feature>
<dbReference type="Gene3D" id="2.20.28.160">
    <property type="match status" value="1"/>
</dbReference>
<organism evidence="3">
    <name type="scientific">Tuwongella immobilis</name>
    <dbReference type="NCBI Taxonomy" id="692036"/>
    <lineage>
        <taxon>Bacteria</taxon>
        <taxon>Pseudomonadati</taxon>
        <taxon>Planctomycetota</taxon>
        <taxon>Planctomycetia</taxon>
        <taxon>Gemmatales</taxon>
        <taxon>Gemmataceae</taxon>
        <taxon>Tuwongella</taxon>
    </lineage>
</organism>
<feature type="transmembrane region" description="Helical" evidence="2">
    <location>
        <begin position="160"/>
        <end position="178"/>
    </location>
</feature>
<feature type="transmembrane region" description="Helical" evidence="2">
    <location>
        <begin position="119"/>
        <end position="140"/>
    </location>
</feature>
<keyword evidence="2" id="KW-1133">Transmembrane helix</keyword>
<dbReference type="EMBL" id="LR586016">
    <property type="protein sequence ID" value="VIP03585.1"/>
    <property type="molecule type" value="Genomic_DNA"/>
</dbReference>
<feature type="compositionally biased region" description="Pro residues" evidence="1">
    <location>
        <begin position="51"/>
        <end position="62"/>
    </location>
</feature>
<keyword evidence="4" id="KW-1185">Reference proteome</keyword>
<evidence type="ECO:0000313" key="4">
    <source>
        <dbReference type="Proteomes" id="UP000464378"/>
    </source>
</evidence>
<evidence type="ECO:0000256" key="2">
    <source>
        <dbReference type="SAM" id="Phobius"/>
    </source>
</evidence>
<dbReference type="RefSeq" id="WP_162658743.1">
    <property type="nucleotide sequence ID" value="NZ_LR593887.1"/>
</dbReference>
<feature type="region of interest" description="Disordered" evidence="1">
    <location>
        <begin position="46"/>
        <end position="88"/>
    </location>
</feature>